<accession>A0ABP9ACA3</accession>
<keyword evidence="3" id="KW-1003">Cell membrane</keyword>
<evidence type="ECO:0000256" key="6">
    <source>
        <dbReference type="ARBA" id="ARBA00023136"/>
    </source>
</evidence>
<evidence type="ECO:0000256" key="5">
    <source>
        <dbReference type="ARBA" id="ARBA00022989"/>
    </source>
</evidence>
<keyword evidence="4 7" id="KW-0812">Transmembrane</keyword>
<comment type="subcellular location">
    <subcellularLocation>
        <location evidence="1">Cell membrane</location>
        <topology evidence="1">Multi-pass membrane protein</topology>
    </subcellularLocation>
</comment>
<dbReference type="PANTHER" id="PTHR30250">
    <property type="entry name" value="PST FAMILY PREDICTED COLANIC ACID TRANSPORTER"/>
    <property type="match status" value="1"/>
</dbReference>
<feature type="transmembrane region" description="Helical" evidence="7">
    <location>
        <begin position="385"/>
        <end position="404"/>
    </location>
</feature>
<proteinExistence type="inferred from homology"/>
<evidence type="ECO:0000313" key="9">
    <source>
        <dbReference type="Proteomes" id="UP001501645"/>
    </source>
</evidence>
<feature type="transmembrane region" description="Helical" evidence="7">
    <location>
        <begin position="47"/>
        <end position="65"/>
    </location>
</feature>
<dbReference type="CDD" id="cd13127">
    <property type="entry name" value="MATE_tuaB_like"/>
    <property type="match status" value="1"/>
</dbReference>
<feature type="transmembrane region" description="Helical" evidence="7">
    <location>
        <begin position="86"/>
        <end position="109"/>
    </location>
</feature>
<dbReference type="Proteomes" id="UP001501645">
    <property type="component" value="Unassembled WGS sequence"/>
</dbReference>
<protein>
    <submittedName>
        <fullName evidence="8">Lipopolysaccharide biosynthesis protein</fullName>
    </submittedName>
</protein>
<evidence type="ECO:0000256" key="7">
    <source>
        <dbReference type="SAM" id="Phobius"/>
    </source>
</evidence>
<feature type="transmembrane region" description="Helical" evidence="7">
    <location>
        <begin position="295"/>
        <end position="313"/>
    </location>
</feature>
<evidence type="ECO:0000256" key="4">
    <source>
        <dbReference type="ARBA" id="ARBA00022692"/>
    </source>
</evidence>
<dbReference type="PANTHER" id="PTHR30250:SF10">
    <property type="entry name" value="LIPOPOLYSACCHARIDE BIOSYNTHESIS PROTEIN WZXC"/>
    <property type="match status" value="1"/>
</dbReference>
<reference evidence="9" key="1">
    <citation type="journal article" date="2019" name="Int. J. Syst. Evol. Microbiol.">
        <title>The Global Catalogue of Microorganisms (GCM) 10K type strain sequencing project: providing services to taxonomists for standard genome sequencing and annotation.</title>
        <authorList>
            <consortium name="The Broad Institute Genomics Platform"/>
            <consortium name="The Broad Institute Genome Sequencing Center for Infectious Disease"/>
            <person name="Wu L."/>
            <person name="Ma J."/>
        </authorList>
    </citation>
    <scope>NUCLEOTIDE SEQUENCE [LARGE SCALE GENOMIC DNA]</scope>
    <source>
        <strain evidence="9">JCM 18537</strain>
    </source>
</reference>
<evidence type="ECO:0000256" key="3">
    <source>
        <dbReference type="ARBA" id="ARBA00022475"/>
    </source>
</evidence>
<evidence type="ECO:0000313" key="8">
    <source>
        <dbReference type="EMBL" id="GAA4776674.1"/>
    </source>
</evidence>
<feature type="transmembrane region" description="Helical" evidence="7">
    <location>
        <begin position="360"/>
        <end position="379"/>
    </location>
</feature>
<evidence type="ECO:0000256" key="2">
    <source>
        <dbReference type="ARBA" id="ARBA00007430"/>
    </source>
</evidence>
<feature type="transmembrane region" description="Helical" evidence="7">
    <location>
        <begin position="416"/>
        <end position="437"/>
    </location>
</feature>
<dbReference type="Pfam" id="PF13440">
    <property type="entry name" value="Polysacc_synt_3"/>
    <property type="match status" value="1"/>
</dbReference>
<feature type="transmembrane region" description="Helical" evidence="7">
    <location>
        <begin position="449"/>
        <end position="469"/>
    </location>
</feature>
<keyword evidence="5 7" id="KW-1133">Transmembrane helix</keyword>
<feature type="transmembrane region" description="Helical" evidence="7">
    <location>
        <begin position="209"/>
        <end position="230"/>
    </location>
</feature>
<gene>
    <name evidence="8" type="ORF">GCM10023351_21740</name>
</gene>
<sequence>MILDDGDEGLGRRATRSIGWIVAERWSSRLLMLGVFAVLTRLLPPDAFGLISLASAFMAIMQVFVDSGFSKALIQRDRIEAVDASTAFWTSLGMSAVLSLLVVLAAPALADAFDEPGLADVLPVLALALPITALSQTPAALLERELGFKTLSIRQSIGTIAGAAVALPVALVGGGVWALVAQSLGTAAVAVVVLWTSTTWRPRFEYSFASLRGLWTVGVSVLGMELLDAVQANVDKIVVGAFFSATELGYYYVAQRLGTILVELVTSVIARVSLTTFSKVQDDLPRLNRIFRQMTFAASAVSFPIFFLVAALADQVVPFVFGGGWEQAVSILWVLAPGWALGTAMYFDRSVMVATGHAQTAFWLALAQSVASIALVFALVPLGLLGVALSRWARVVLWPVRLWLLRRYIDLPVWRYVGQVARCLVAVIPVAGAVMLLQPTPWAQSDGAFWTFAVPAAVVGGAVYVVLLLPIAGDENRRALAAAAAPIARALARRRPRTAE</sequence>
<comment type="similarity">
    <text evidence="2">Belongs to the polysaccharide synthase family.</text>
</comment>
<organism evidence="8 9">
    <name type="scientific">Microbacterium gilvum</name>
    <dbReference type="NCBI Taxonomy" id="1336204"/>
    <lineage>
        <taxon>Bacteria</taxon>
        <taxon>Bacillati</taxon>
        <taxon>Actinomycetota</taxon>
        <taxon>Actinomycetes</taxon>
        <taxon>Micrococcales</taxon>
        <taxon>Microbacteriaceae</taxon>
        <taxon>Microbacterium</taxon>
    </lineage>
</organism>
<keyword evidence="9" id="KW-1185">Reference proteome</keyword>
<name>A0ABP9ACA3_9MICO</name>
<dbReference type="EMBL" id="BAABKO010000003">
    <property type="protein sequence ID" value="GAA4776674.1"/>
    <property type="molecule type" value="Genomic_DNA"/>
</dbReference>
<keyword evidence="6 7" id="KW-0472">Membrane</keyword>
<dbReference type="RefSeq" id="WP_345439029.1">
    <property type="nucleotide sequence ID" value="NZ_BAABKO010000003.1"/>
</dbReference>
<feature type="transmembrane region" description="Helical" evidence="7">
    <location>
        <begin position="328"/>
        <end position="348"/>
    </location>
</feature>
<feature type="transmembrane region" description="Helical" evidence="7">
    <location>
        <begin position="177"/>
        <end position="197"/>
    </location>
</feature>
<evidence type="ECO:0000256" key="1">
    <source>
        <dbReference type="ARBA" id="ARBA00004651"/>
    </source>
</evidence>
<comment type="caution">
    <text evidence="8">The sequence shown here is derived from an EMBL/GenBank/DDBJ whole genome shotgun (WGS) entry which is preliminary data.</text>
</comment>
<dbReference type="InterPro" id="IPR050833">
    <property type="entry name" value="Poly_Biosynth_Transport"/>
</dbReference>